<dbReference type="Pfam" id="PF06026">
    <property type="entry name" value="Rib_5-P_isom_A"/>
    <property type="match status" value="1"/>
</dbReference>
<gene>
    <name evidence="1" type="ORF">OIU79_013208</name>
</gene>
<dbReference type="SUPFAM" id="SSF75445">
    <property type="entry name" value="D-ribose-5-phosphate isomerase (RpiA), lid domain"/>
    <property type="match status" value="1"/>
</dbReference>
<dbReference type="InterPro" id="IPR004788">
    <property type="entry name" value="Ribose5P_isomerase_type_A"/>
</dbReference>
<keyword evidence="2" id="KW-1185">Reference proteome</keyword>
<reference evidence="1" key="1">
    <citation type="submission" date="2022-11" db="EMBL/GenBank/DDBJ databases">
        <authorList>
            <person name="Hyden B.L."/>
            <person name="Feng K."/>
            <person name="Yates T."/>
            <person name="Jawdy S."/>
            <person name="Smart L.B."/>
            <person name="Muchero W."/>
        </authorList>
    </citation>
    <scope>NUCLEOTIDE SEQUENCE</scope>
    <source>
        <tissue evidence="1">Shoot tip</tissue>
    </source>
</reference>
<dbReference type="Gene3D" id="3.30.70.260">
    <property type="match status" value="1"/>
</dbReference>
<dbReference type="Gene3D" id="3.40.50.1360">
    <property type="match status" value="1"/>
</dbReference>
<dbReference type="PANTHER" id="PTHR11934:SF0">
    <property type="entry name" value="RIBOSE-5-PHOSPHATE ISOMERASE"/>
    <property type="match status" value="1"/>
</dbReference>
<name>A0A9Q0Q541_SALPP</name>
<dbReference type="PANTHER" id="PTHR11934">
    <property type="entry name" value="RIBOSE-5-PHOSPHATE ISOMERASE"/>
    <property type="match status" value="1"/>
</dbReference>
<sequence>MTPYKIPEIRSASRKDGSVITDLGNMIVDVSFPSGIQNPADLEKNINMIPGVVDNGIFSAVATLVLVAVRDGGNIKVMNLEEFLEGLIWLGPRYRYPGGFASIPIWLAPKAVKLLRFNFLMAGLITCPQQANYMKSMRKAMANGLYLNFEESRNQKVGLGSVCSALFTLSFRIGFVKCIKLVRGYFDPKTRELHEQI</sequence>
<dbReference type="GO" id="GO:0006014">
    <property type="term" value="P:D-ribose metabolic process"/>
    <property type="evidence" value="ECO:0007669"/>
    <property type="project" value="TreeGrafter"/>
</dbReference>
<protein>
    <submittedName>
        <fullName evidence="1">RIBOSE-5-PHOSPHATE ISOMERASE</fullName>
    </submittedName>
</protein>
<proteinExistence type="predicted"/>
<dbReference type="GO" id="GO:0004751">
    <property type="term" value="F:ribose-5-phosphate isomerase activity"/>
    <property type="evidence" value="ECO:0007669"/>
    <property type="project" value="InterPro"/>
</dbReference>
<reference evidence="1" key="2">
    <citation type="journal article" date="2023" name="Int. J. Mol. Sci.">
        <title>De Novo Assembly and Annotation of 11 Diverse Shrub Willow (Salix) Genomes Reveals Novel Gene Organization in Sex-Linked Regions.</title>
        <authorList>
            <person name="Hyden B."/>
            <person name="Feng K."/>
            <person name="Yates T.B."/>
            <person name="Jawdy S."/>
            <person name="Cereghino C."/>
            <person name="Smart L.B."/>
            <person name="Muchero W."/>
        </authorList>
    </citation>
    <scope>NUCLEOTIDE SEQUENCE</scope>
    <source>
        <tissue evidence="1">Shoot tip</tissue>
    </source>
</reference>
<dbReference type="EMBL" id="JAPFFK010000017">
    <property type="protein sequence ID" value="KAJ6700123.1"/>
    <property type="molecule type" value="Genomic_DNA"/>
</dbReference>
<evidence type="ECO:0000313" key="2">
    <source>
        <dbReference type="Proteomes" id="UP001151532"/>
    </source>
</evidence>
<dbReference type="OrthoDB" id="747268at2759"/>
<comment type="caution">
    <text evidence="1">The sequence shown here is derived from an EMBL/GenBank/DDBJ whole genome shotgun (WGS) entry which is preliminary data.</text>
</comment>
<organism evidence="1 2">
    <name type="scientific">Salix purpurea</name>
    <name type="common">Purple osier willow</name>
    <dbReference type="NCBI Taxonomy" id="77065"/>
    <lineage>
        <taxon>Eukaryota</taxon>
        <taxon>Viridiplantae</taxon>
        <taxon>Streptophyta</taxon>
        <taxon>Embryophyta</taxon>
        <taxon>Tracheophyta</taxon>
        <taxon>Spermatophyta</taxon>
        <taxon>Magnoliopsida</taxon>
        <taxon>eudicotyledons</taxon>
        <taxon>Gunneridae</taxon>
        <taxon>Pentapetalae</taxon>
        <taxon>rosids</taxon>
        <taxon>fabids</taxon>
        <taxon>Malpighiales</taxon>
        <taxon>Salicaceae</taxon>
        <taxon>Saliceae</taxon>
        <taxon>Salix</taxon>
    </lineage>
</organism>
<dbReference type="AlphaFoldDB" id="A0A9Q0Q541"/>
<dbReference type="Proteomes" id="UP001151532">
    <property type="component" value="Chromosome 6"/>
</dbReference>
<dbReference type="GO" id="GO:0005737">
    <property type="term" value="C:cytoplasm"/>
    <property type="evidence" value="ECO:0007669"/>
    <property type="project" value="TreeGrafter"/>
</dbReference>
<dbReference type="GO" id="GO:0009052">
    <property type="term" value="P:pentose-phosphate shunt, non-oxidative branch"/>
    <property type="evidence" value="ECO:0007669"/>
    <property type="project" value="InterPro"/>
</dbReference>
<keyword evidence="1" id="KW-0413">Isomerase</keyword>
<evidence type="ECO:0000313" key="1">
    <source>
        <dbReference type="EMBL" id="KAJ6700123.1"/>
    </source>
</evidence>
<accession>A0A9Q0Q541</accession>